<evidence type="ECO:0000313" key="2">
    <source>
        <dbReference type="Proteomes" id="UP001497700"/>
    </source>
</evidence>
<reference evidence="1 2" key="1">
    <citation type="journal article" date="2022" name="New Phytol.">
        <title>Ecological generalism drives hyperdiversity of secondary metabolite gene clusters in xylarialean endophytes.</title>
        <authorList>
            <person name="Franco M.E.E."/>
            <person name="Wisecaver J.H."/>
            <person name="Arnold A.E."/>
            <person name="Ju Y.M."/>
            <person name="Slot J.C."/>
            <person name="Ahrendt S."/>
            <person name="Moore L.P."/>
            <person name="Eastman K.E."/>
            <person name="Scott K."/>
            <person name="Konkel Z."/>
            <person name="Mondo S.J."/>
            <person name="Kuo A."/>
            <person name="Hayes R.D."/>
            <person name="Haridas S."/>
            <person name="Andreopoulos B."/>
            <person name="Riley R."/>
            <person name="LaButti K."/>
            <person name="Pangilinan J."/>
            <person name="Lipzen A."/>
            <person name="Amirebrahimi M."/>
            <person name="Yan J."/>
            <person name="Adam C."/>
            <person name="Keymanesh K."/>
            <person name="Ng V."/>
            <person name="Louie K."/>
            <person name="Northen T."/>
            <person name="Drula E."/>
            <person name="Henrissat B."/>
            <person name="Hsieh H.M."/>
            <person name="Youens-Clark K."/>
            <person name="Lutzoni F."/>
            <person name="Miadlikowska J."/>
            <person name="Eastwood D.C."/>
            <person name="Hamelin R.C."/>
            <person name="Grigoriev I.V."/>
            <person name="U'Ren J.M."/>
        </authorList>
    </citation>
    <scope>NUCLEOTIDE SEQUENCE [LARGE SCALE GENOMIC DNA]</scope>
    <source>
        <strain evidence="1 2">CBS 119005</strain>
    </source>
</reference>
<dbReference type="EMBL" id="MU393462">
    <property type="protein sequence ID" value="KAI4866159.1"/>
    <property type="molecule type" value="Genomic_DNA"/>
</dbReference>
<comment type="caution">
    <text evidence="1">The sequence shown here is derived from an EMBL/GenBank/DDBJ whole genome shotgun (WGS) entry which is preliminary data.</text>
</comment>
<proteinExistence type="predicted"/>
<evidence type="ECO:0000313" key="1">
    <source>
        <dbReference type="EMBL" id="KAI4866159.1"/>
    </source>
</evidence>
<protein>
    <submittedName>
        <fullName evidence="1">RTA1 like protein</fullName>
    </submittedName>
</protein>
<sequence length="285" mass="31608">MAQLEPYRGDYYLWQYVPSLPAAVVFLVLFAAITGAHCFRIFKTRLWFCLPFVIGGIMEIIGYGGRAAAHNATGELGPYIIQSILTLLPPVLFSASIYMVLGRVIRAVQGEQYSLIRPGILTKVFVTGDVASFFIQGGGAGILAMGNSNADTGEKIIVGGLLVQIIMFGLFIATAGLFQTRYQKHKMAIAAFDATGWRASMNALYGVSALIMIRSVFRVVEFAAGRDGYPLKNEWTFYVFDSVLMWVVMAVFFWWWPSNLKPGVNGAPMHNLVWVIERVFIMYLG</sequence>
<gene>
    <name evidence="1" type="ORF">F4820DRAFT_469083</name>
</gene>
<dbReference type="Proteomes" id="UP001497700">
    <property type="component" value="Unassembled WGS sequence"/>
</dbReference>
<organism evidence="1 2">
    <name type="scientific">Hypoxylon rubiginosum</name>
    <dbReference type="NCBI Taxonomy" id="110542"/>
    <lineage>
        <taxon>Eukaryota</taxon>
        <taxon>Fungi</taxon>
        <taxon>Dikarya</taxon>
        <taxon>Ascomycota</taxon>
        <taxon>Pezizomycotina</taxon>
        <taxon>Sordariomycetes</taxon>
        <taxon>Xylariomycetidae</taxon>
        <taxon>Xylariales</taxon>
        <taxon>Hypoxylaceae</taxon>
        <taxon>Hypoxylon</taxon>
    </lineage>
</organism>
<name>A0ACB9Z4Z2_9PEZI</name>
<accession>A0ACB9Z4Z2</accession>
<keyword evidence="2" id="KW-1185">Reference proteome</keyword>